<dbReference type="PANTHER" id="PTHR11203">
    <property type="entry name" value="CLEAVAGE AND POLYADENYLATION SPECIFICITY FACTOR FAMILY MEMBER"/>
    <property type="match status" value="1"/>
</dbReference>
<evidence type="ECO:0000259" key="1">
    <source>
        <dbReference type="Pfam" id="PF07521"/>
    </source>
</evidence>
<evidence type="ECO:0000313" key="2">
    <source>
        <dbReference type="EMBL" id="HHI65290.1"/>
    </source>
</evidence>
<dbReference type="SUPFAM" id="SSF56281">
    <property type="entry name" value="Metallo-hydrolase/oxidoreductase"/>
    <property type="match status" value="1"/>
</dbReference>
<protein>
    <recommendedName>
        <fullName evidence="1">Zn-dependent metallo-hydrolase RNA specificity domain-containing protein</fullName>
    </recommendedName>
</protein>
<proteinExistence type="predicted"/>
<dbReference type="InterPro" id="IPR011108">
    <property type="entry name" value="RMMBL"/>
</dbReference>
<dbReference type="EMBL" id="DRUY01000068">
    <property type="protein sequence ID" value="HHI65290.1"/>
    <property type="molecule type" value="Genomic_DNA"/>
</dbReference>
<dbReference type="PANTHER" id="PTHR11203:SF37">
    <property type="entry name" value="INTEGRATOR COMPLEX SUBUNIT 11"/>
    <property type="match status" value="1"/>
</dbReference>
<dbReference type="InterPro" id="IPR036866">
    <property type="entry name" value="RibonucZ/Hydroxyglut_hydro"/>
</dbReference>
<accession>A0A7C5PDN3</accession>
<feature type="domain" description="Zn-dependent metallo-hydrolase RNA specificity" evidence="1">
    <location>
        <begin position="282"/>
        <end position="323"/>
    </location>
</feature>
<dbReference type="AlphaFoldDB" id="A0A7C5PDN3"/>
<reference evidence="2" key="1">
    <citation type="journal article" date="2020" name="mSystems">
        <title>Genome- and Community-Level Interaction Insights into Carbon Utilization and Element Cycling Functions of Hydrothermarchaeota in Hydrothermal Sediment.</title>
        <authorList>
            <person name="Zhou Z."/>
            <person name="Liu Y."/>
            <person name="Xu W."/>
            <person name="Pan J."/>
            <person name="Luo Z.H."/>
            <person name="Li M."/>
        </authorList>
    </citation>
    <scope>NUCLEOTIDE SEQUENCE [LARGE SCALE GENOMIC DNA]</scope>
    <source>
        <strain evidence="2">SpSt-1019</strain>
    </source>
</reference>
<sequence length="330" mass="37340">MVFEVSWNDGVLVENDGIRMLLDPFRFTNISADYFFISHAHKDHTYGFMENSKIKYSTTQTISLFEAICKKEVKNAVSCIYGQPLDLHKLELKIINSGHVFGSGALVLRDRDVTFLYTGDFNFTNTLTQKAITPIECDIVVVETTYGRPNFIFPPREDIYYDIVEWTAKTIKENNLPIFLVYPIGKAQEITKLFNLFTTIPVVTHPAISKANEIVNKFGDTLTYYDLFIDGAELIKSKNCVALFPSTFSPKLLKSTYPCAKIAVATGWALLYRNKNVDASFALSGHADFPQLIQFIKACRPKMVYTIHGYASDFATRLNKMGVQAKPLSR</sequence>
<dbReference type="InterPro" id="IPR050698">
    <property type="entry name" value="MBL"/>
</dbReference>
<organism evidence="2">
    <name type="scientific">Thermodesulfobium narugense</name>
    <dbReference type="NCBI Taxonomy" id="184064"/>
    <lineage>
        <taxon>Bacteria</taxon>
        <taxon>Pseudomonadati</taxon>
        <taxon>Thermodesulfobiota</taxon>
        <taxon>Thermodesulfobiia</taxon>
        <taxon>Thermodesulfobiales</taxon>
        <taxon>Thermodesulfobiaceae</taxon>
        <taxon>Thermodesulfobium</taxon>
    </lineage>
</organism>
<comment type="caution">
    <text evidence="2">The sequence shown here is derived from an EMBL/GenBank/DDBJ whole genome shotgun (WGS) entry which is preliminary data.</text>
</comment>
<dbReference type="Pfam" id="PF07521">
    <property type="entry name" value="RMMBL"/>
    <property type="match status" value="1"/>
</dbReference>
<dbReference type="Gene3D" id="3.60.15.10">
    <property type="entry name" value="Ribonuclease Z/Hydroxyacylglutathione hydrolase-like"/>
    <property type="match status" value="1"/>
</dbReference>
<dbReference type="GO" id="GO:0004521">
    <property type="term" value="F:RNA endonuclease activity"/>
    <property type="evidence" value="ECO:0007669"/>
    <property type="project" value="TreeGrafter"/>
</dbReference>
<name>A0A7C5PDN3_9BACT</name>
<gene>
    <name evidence="2" type="ORF">ENL70_01905</name>
</gene>